<feature type="transmembrane region" description="Helical" evidence="2">
    <location>
        <begin position="20"/>
        <end position="42"/>
    </location>
</feature>
<feature type="region of interest" description="Disordered" evidence="1">
    <location>
        <begin position="53"/>
        <end position="80"/>
    </location>
</feature>
<evidence type="ECO:0008006" key="5">
    <source>
        <dbReference type="Google" id="ProtNLM"/>
    </source>
</evidence>
<evidence type="ECO:0000313" key="3">
    <source>
        <dbReference type="EMBL" id="MBU8822772.1"/>
    </source>
</evidence>
<dbReference type="Proteomes" id="UP000696413">
    <property type="component" value="Unassembled WGS sequence"/>
</dbReference>
<proteinExistence type="predicted"/>
<accession>A0ABS6HND9</accession>
<gene>
    <name evidence="3" type="ORF">KL859_07765</name>
</gene>
<name>A0ABS6HND9_MYCGD</name>
<reference evidence="3 4" key="1">
    <citation type="submission" date="2021-05" db="EMBL/GenBank/DDBJ databases">
        <title>Draft Genome Sequences of Clinical Respiratory Isolates of Mycobacterium goodii Recovered in Ireland.</title>
        <authorList>
            <person name="Flanagan P.R."/>
            <person name="Mok S."/>
            <person name="Roycroft E."/>
            <person name="Rogers T.R."/>
            <person name="Fitzgibbon M."/>
        </authorList>
    </citation>
    <scope>NUCLEOTIDE SEQUENCE [LARGE SCALE GENOMIC DNA]</scope>
    <source>
        <strain evidence="3 4">14IE55</strain>
    </source>
</reference>
<sequence length="80" mass="8504">MAVEWTQGVMDVSGDWDTVVLLTGGVVLCWLTAIITAAVLFGHGSRDERPVRATLMNSAGRGRKARTSRDDGQQEGTGNG</sequence>
<keyword evidence="4" id="KW-1185">Reference proteome</keyword>
<dbReference type="RefSeq" id="WP_214394539.1">
    <property type="nucleotide sequence ID" value="NZ_JAHBOL010000020.1"/>
</dbReference>
<evidence type="ECO:0000313" key="4">
    <source>
        <dbReference type="Proteomes" id="UP000696413"/>
    </source>
</evidence>
<evidence type="ECO:0000256" key="1">
    <source>
        <dbReference type="SAM" id="MobiDB-lite"/>
    </source>
</evidence>
<keyword evidence="2" id="KW-1133">Transmembrane helix</keyword>
<dbReference type="EMBL" id="JAHBOM010000005">
    <property type="protein sequence ID" value="MBU8822772.1"/>
    <property type="molecule type" value="Genomic_DNA"/>
</dbReference>
<comment type="caution">
    <text evidence="3">The sequence shown here is derived from an EMBL/GenBank/DDBJ whole genome shotgun (WGS) entry which is preliminary data.</text>
</comment>
<organism evidence="3 4">
    <name type="scientific">Mycolicibacterium goodii</name>
    <name type="common">Mycobacterium goodii</name>
    <dbReference type="NCBI Taxonomy" id="134601"/>
    <lineage>
        <taxon>Bacteria</taxon>
        <taxon>Bacillati</taxon>
        <taxon>Actinomycetota</taxon>
        <taxon>Actinomycetes</taxon>
        <taxon>Mycobacteriales</taxon>
        <taxon>Mycobacteriaceae</taxon>
        <taxon>Mycolicibacterium</taxon>
    </lineage>
</organism>
<keyword evidence="2" id="KW-0472">Membrane</keyword>
<evidence type="ECO:0000256" key="2">
    <source>
        <dbReference type="SAM" id="Phobius"/>
    </source>
</evidence>
<keyword evidence="2" id="KW-0812">Transmembrane</keyword>
<protein>
    <recommendedName>
        <fullName evidence="5">Transmembrane protein</fullName>
    </recommendedName>
</protein>